<dbReference type="AlphaFoldDB" id="A0A238Z1M5"/>
<evidence type="ECO:0000313" key="5">
    <source>
        <dbReference type="Proteomes" id="UP000198348"/>
    </source>
</evidence>
<reference evidence="4 5" key="1">
    <citation type="submission" date="2017-06" db="EMBL/GenBank/DDBJ databases">
        <authorList>
            <person name="Kim H.J."/>
            <person name="Triplett B.A."/>
        </authorList>
    </citation>
    <scope>NUCLEOTIDE SEQUENCE [LARGE SCALE GENOMIC DNA]</scope>
    <source>
        <strain evidence="4 5">DSM 45207</strain>
    </source>
</reference>
<dbReference type="EMBL" id="FZNW01000018">
    <property type="protein sequence ID" value="SNR76848.1"/>
    <property type="molecule type" value="Genomic_DNA"/>
</dbReference>
<dbReference type="PANTHER" id="PTHR43584">
    <property type="entry name" value="NUCLEOTIDYL TRANSFERASE"/>
    <property type="match status" value="1"/>
</dbReference>
<dbReference type="GO" id="GO:0016301">
    <property type="term" value="F:kinase activity"/>
    <property type="evidence" value="ECO:0007669"/>
    <property type="project" value="UniProtKB-KW"/>
</dbReference>
<protein>
    <submittedName>
        <fullName evidence="4">Choline kinase</fullName>
    </submittedName>
</protein>
<dbReference type="RefSeq" id="WP_089302638.1">
    <property type="nucleotide sequence ID" value="NZ_FZNW01000018.1"/>
</dbReference>
<accession>A0A238Z1M5</accession>
<keyword evidence="5" id="KW-1185">Reference proteome</keyword>
<dbReference type="OrthoDB" id="9801810at2"/>
<keyword evidence="1" id="KW-0808">Transferase</keyword>
<gene>
    <name evidence="4" type="ORF">SAMN06265360_11850</name>
</gene>
<dbReference type="InterPro" id="IPR025877">
    <property type="entry name" value="MobA-like_NTP_Trfase"/>
</dbReference>
<dbReference type="Gene3D" id="3.90.550.10">
    <property type="entry name" value="Spore Coat Polysaccharide Biosynthesis Protein SpsA, Chain A"/>
    <property type="match status" value="1"/>
</dbReference>
<dbReference type="SUPFAM" id="SSF53448">
    <property type="entry name" value="Nucleotide-diphospho-sugar transferases"/>
    <property type="match status" value="1"/>
</dbReference>
<dbReference type="PANTHER" id="PTHR43584:SF5">
    <property type="entry name" value="PROTEIN LICC"/>
    <property type="match status" value="1"/>
</dbReference>
<evidence type="ECO:0000256" key="2">
    <source>
        <dbReference type="ARBA" id="ARBA00022695"/>
    </source>
</evidence>
<dbReference type="Pfam" id="PF12804">
    <property type="entry name" value="NTP_transf_3"/>
    <property type="match status" value="1"/>
</dbReference>
<dbReference type="CDD" id="cd02523">
    <property type="entry name" value="PC_cytidylyltransferase"/>
    <property type="match status" value="1"/>
</dbReference>
<keyword evidence="2" id="KW-0548">Nucleotidyltransferase</keyword>
<evidence type="ECO:0000259" key="3">
    <source>
        <dbReference type="Pfam" id="PF12804"/>
    </source>
</evidence>
<name>A0A238Z1M5_9PSEU</name>
<dbReference type="GO" id="GO:0016779">
    <property type="term" value="F:nucleotidyltransferase activity"/>
    <property type="evidence" value="ECO:0007669"/>
    <property type="project" value="UniProtKB-KW"/>
</dbReference>
<evidence type="ECO:0000313" key="4">
    <source>
        <dbReference type="EMBL" id="SNR76848.1"/>
    </source>
</evidence>
<sequence length="246" mass="26712">MIGLVLAAGAGRRLQPLTNELPKALLPVSGERTILDIALGNLREVGIDEVVLVTGFAAQRIEERVDDFERRYGVNLHTVYNDKAEEWNNAYSLWVARQWFGEGALLINGDTVHPLTVEERLLEARGADILLAVDDGKPLAEEEMKVVLDSDGALAHINKAVDPAVAAGEYIGVTLIESRAAGALTSALETTWSTDPSLYYEDGYQEFVNQGGSIAVTSIGAADWVEVDDHTDLVRAREVACHYLPG</sequence>
<feature type="domain" description="MobA-like NTP transferase" evidence="3">
    <location>
        <begin position="3"/>
        <end position="138"/>
    </location>
</feature>
<dbReference type="InterPro" id="IPR029044">
    <property type="entry name" value="Nucleotide-diphossugar_trans"/>
</dbReference>
<evidence type="ECO:0000256" key="1">
    <source>
        <dbReference type="ARBA" id="ARBA00022679"/>
    </source>
</evidence>
<dbReference type="Proteomes" id="UP000198348">
    <property type="component" value="Unassembled WGS sequence"/>
</dbReference>
<organism evidence="4 5">
    <name type="scientific">Haloechinothrix alba</name>
    <dbReference type="NCBI Taxonomy" id="664784"/>
    <lineage>
        <taxon>Bacteria</taxon>
        <taxon>Bacillati</taxon>
        <taxon>Actinomycetota</taxon>
        <taxon>Actinomycetes</taxon>
        <taxon>Pseudonocardiales</taxon>
        <taxon>Pseudonocardiaceae</taxon>
        <taxon>Haloechinothrix</taxon>
    </lineage>
</organism>
<proteinExistence type="predicted"/>
<dbReference type="InterPro" id="IPR050065">
    <property type="entry name" value="GlmU-like"/>
</dbReference>
<keyword evidence="4" id="KW-0418">Kinase</keyword>